<evidence type="ECO:0000256" key="5">
    <source>
        <dbReference type="ARBA" id="ARBA00022729"/>
    </source>
</evidence>
<sequence length="713" mass="77782">MFSPVVMGEGRITRLRRGAVGASAAALALGFTPWSAPVFAQADGASEDVAPAPPAEGAAREVFTPADFASFAPRSALDMLERVPGFAIDDRGGGQGRGLGQASGNVLLNGERLASKSDSITDQLARIPAGNVIRIEIVDGAALDVPGLTGRVANIVANSTGGVQVQFEWRPQLAAEYSKNRWLEGVISASGTFGALDVTVAAEGKPFYGGSGGTNYVTFASGRVEERFSTGLEQGDDTKYSTSLRYGLPGGAVANINASLLLRRFREWERERTLSPDVAPLYEEIFSLSRGYDYEVGGDLEFALAGGRLTLIGLERYDRLTFRSQSEVDPATGVPVTGILFSRFTESGERIGRAEYDWAMLDGDWQLSGEAAFNRLDRTSDLFTLEPDGTFTPLDFPAGTGGVTEDRYSASISHSRALTPTVSMQLIVGGEYSRIQQTGSGALARSFRRPNGSLSLSWSASERLNVSLKIERRTGQLDFADVLAEVNLADDNQNAANNELRPDQRWAYDLEAARDFGPWGNATLRIFQRDFSDYTTFVPTPTGGSARGNIETARIQGVELYGTVRFEPVGFTGARLDYSLNLRESSYTDPVLGGALPVGFAEPFELELDWRHDIPVTDWAWGAALRRTRFNPSYRVAEYGYDHRIGNALALFVEHKDLLGLTVQAKMSNLLQDELVYDRYVFDGPRGADNLLFRENRRREIGRVMEFIVKGSF</sequence>
<feature type="domain" description="TonB-dependent receptor plug" evidence="8">
    <location>
        <begin position="58"/>
        <end position="142"/>
    </location>
</feature>
<keyword evidence="5" id="KW-0732">Signal</keyword>
<gene>
    <name evidence="9" type="ORF">ABDJ38_16180</name>
</gene>
<keyword evidence="3" id="KW-1134">Transmembrane beta strand</keyword>
<keyword evidence="7" id="KW-0998">Cell outer membrane</keyword>
<keyword evidence="10" id="KW-1185">Reference proteome</keyword>
<evidence type="ECO:0000313" key="10">
    <source>
        <dbReference type="Proteomes" id="UP001484535"/>
    </source>
</evidence>
<evidence type="ECO:0000259" key="8">
    <source>
        <dbReference type="Pfam" id="PF07715"/>
    </source>
</evidence>
<evidence type="ECO:0000256" key="1">
    <source>
        <dbReference type="ARBA" id="ARBA00004571"/>
    </source>
</evidence>
<evidence type="ECO:0000256" key="4">
    <source>
        <dbReference type="ARBA" id="ARBA00022692"/>
    </source>
</evidence>
<name>A0ABV0D0Q1_9SPHN</name>
<comment type="subcellular location">
    <subcellularLocation>
        <location evidence="1">Cell outer membrane</location>
        <topology evidence="1">Multi-pass membrane protein</topology>
    </subcellularLocation>
</comment>
<evidence type="ECO:0000256" key="2">
    <source>
        <dbReference type="ARBA" id="ARBA00022448"/>
    </source>
</evidence>
<dbReference type="InterPro" id="IPR036942">
    <property type="entry name" value="Beta-barrel_TonB_sf"/>
</dbReference>
<keyword evidence="9" id="KW-0675">Receptor</keyword>
<dbReference type="PANTHER" id="PTHR30069:SF29">
    <property type="entry name" value="HEMOGLOBIN AND HEMOGLOBIN-HAPTOGLOBIN-BINDING PROTEIN 1-RELATED"/>
    <property type="match status" value="1"/>
</dbReference>
<dbReference type="PANTHER" id="PTHR30069">
    <property type="entry name" value="TONB-DEPENDENT OUTER MEMBRANE RECEPTOR"/>
    <property type="match status" value="1"/>
</dbReference>
<dbReference type="Pfam" id="PF07715">
    <property type="entry name" value="Plug"/>
    <property type="match status" value="1"/>
</dbReference>
<reference evidence="9 10" key="1">
    <citation type="submission" date="2024-05" db="EMBL/GenBank/DDBJ databases">
        <authorList>
            <person name="Park S."/>
        </authorList>
    </citation>
    <scope>NUCLEOTIDE SEQUENCE [LARGE SCALE GENOMIC DNA]</scope>
    <source>
        <strain evidence="9 10">DGU5</strain>
    </source>
</reference>
<dbReference type="RefSeq" id="WP_346786173.1">
    <property type="nucleotide sequence ID" value="NZ_JBDLBR010000008.1"/>
</dbReference>
<evidence type="ECO:0000256" key="7">
    <source>
        <dbReference type="ARBA" id="ARBA00023237"/>
    </source>
</evidence>
<keyword evidence="4" id="KW-0812">Transmembrane</keyword>
<evidence type="ECO:0000313" key="9">
    <source>
        <dbReference type="EMBL" id="MEN7538714.1"/>
    </source>
</evidence>
<dbReference type="EMBL" id="JBDLBR010000008">
    <property type="protein sequence ID" value="MEN7538714.1"/>
    <property type="molecule type" value="Genomic_DNA"/>
</dbReference>
<dbReference type="Gene3D" id="2.40.170.20">
    <property type="entry name" value="TonB-dependent receptor, beta-barrel domain"/>
    <property type="match status" value="1"/>
</dbReference>
<dbReference type="Gene3D" id="2.170.130.10">
    <property type="entry name" value="TonB-dependent receptor, plug domain"/>
    <property type="match status" value="1"/>
</dbReference>
<proteinExistence type="predicted"/>
<keyword evidence="2" id="KW-0813">Transport</keyword>
<dbReference type="InterPro" id="IPR039426">
    <property type="entry name" value="TonB-dep_rcpt-like"/>
</dbReference>
<dbReference type="SUPFAM" id="SSF56935">
    <property type="entry name" value="Porins"/>
    <property type="match status" value="1"/>
</dbReference>
<dbReference type="Proteomes" id="UP001484535">
    <property type="component" value="Unassembled WGS sequence"/>
</dbReference>
<keyword evidence="6" id="KW-0472">Membrane</keyword>
<evidence type="ECO:0000256" key="3">
    <source>
        <dbReference type="ARBA" id="ARBA00022452"/>
    </source>
</evidence>
<evidence type="ECO:0000256" key="6">
    <source>
        <dbReference type="ARBA" id="ARBA00023136"/>
    </source>
</evidence>
<comment type="caution">
    <text evidence="9">The sequence shown here is derived from an EMBL/GenBank/DDBJ whole genome shotgun (WGS) entry which is preliminary data.</text>
</comment>
<organism evidence="9 10">
    <name type="scientific">Aurantiacibacter flavus</name>
    <dbReference type="NCBI Taxonomy" id="3145232"/>
    <lineage>
        <taxon>Bacteria</taxon>
        <taxon>Pseudomonadati</taxon>
        <taxon>Pseudomonadota</taxon>
        <taxon>Alphaproteobacteria</taxon>
        <taxon>Sphingomonadales</taxon>
        <taxon>Erythrobacteraceae</taxon>
        <taxon>Aurantiacibacter</taxon>
    </lineage>
</organism>
<accession>A0ABV0D0Q1</accession>
<protein>
    <submittedName>
        <fullName evidence="9">TonB-dependent receptor plug domain-containing protein</fullName>
    </submittedName>
</protein>
<dbReference type="InterPro" id="IPR012910">
    <property type="entry name" value="Plug_dom"/>
</dbReference>
<dbReference type="InterPro" id="IPR037066">
    <property type="entry name" value="Plug_dom_sf"/>
</dbReference>